<evidence type="ECO:0000256" key="4">
    <source>
        <dbReference type="ARBA" id="ARBA00022777"/>
    </source>
</evidence>
<evidence type="ECO:0000256" key="7">
    <source>
        <dbReference type="HAMAP-Rule" id="MF_00109"/>
    </source>
</evidence>
<dbReference type="HAMAP" id="MF_00109">
    <property type="entry name" value="Shikimate_kinase"/>
    <property type="match status" value="1"/>
</dbReference>
<reference evidence="8 9" key="1">
    <citation type="submission" date="2024-04" db="EMBL/GenBank/DDBJ databases">
        <title>Isolation of an actinomycete strain from pig manure.</title>
        <authorList>
            <person name="Gong T."/>
            <person name="Yu Z."/>
            <person name="An M."/>
            <person name="Wei C."/>
            <person name="Yang W."/>
            <person name="Liu L."/>
        </authorList>
    </citation>
    <scope>NUCLEOTIDE SEQUENCE [LARGE SCALE GENOMIC DNA]</scope>
    <source>
        <strain evidence="8 9">ZF39</strain>
    </source>
</reference>
<comment type="subcellular location">
    <subcellularLocation>
        <location evidence="7">Cytoplasm</location>
    </subcellularLocation>
</comment>
<dbReference type="PRINTS" id="PR01100">
    <property type="entry name" value="SHIKIMTKNASE"/>
</dbReference>
<feature type="binding site" evidence="7">
    <location>
        <position position="14"/>
    </location>
    <ligand>
        <name>Mg(2+)</name>
        <dbReference type="ChEBI" id="CHEBI:18420"/>
    </ligand>
</feature>
<feature type="binding site" evidence="7">
    <location>
        <position position="114"/>
    </location>
    <ligand>
        <name>ATP</name>
        <dbReference type="ChEBI" id="CHEBI:30616"/>
    </ligand>
</feature>
<keyword evidence="1 7" id="KW-0028">Amino-acid biosynthesis</keyword>
<evidence type="ECO:0000256" key="3">
    <source>
        <dbReference type="ARBA" id="ARBA00022741"/>
    </source>
</evidence>
<feature type="binding site" evidence="7">
    <location>
        <position position="56"/>
    </location>
    <ligand>
        <name>substrate</name>
    </ligand>
</feature>
<evidence type="ECO:0000313" key="9">
    <source>
        <dbReference type="Proteomes" id="UP001442841"/>
    </source>
</evidence>
<dbReference type="InterPro" id="IPR000623">
    <property type="entry name" value="Shikimate_kinase/TSH1"/>
</dbReference>
<dbReference type="CDD" id="cd00464">
    <property type="entry name" value="SK"/>
    <property type="match status" value="1"/>
</dbReference>
<protein>
    <recommendedName>
        <fullName evidence="7">Shikimate kinase</fullName>
        <shortName evidence="7">SK</shortName>
        <ecNumber evidence="7">2.7.1.71</ecNumber>
    </recommendedName>
</protein>
<name>A0ABZ3FQ18_9ACTN</name>
<keyword evidence="7" id="KW-0963">Cytoplasm</keyword>
<keyword evidence="9" id="KW-1185">Reference proteome</keyword>
<organism evidence="8 9">
    <name type="scientific">Ammonicoccus fulvus</name>
    <dbReference type="NCBI Taxonomy" id="3138240"/>
    <lineage>
        <taxon>Bacteria</taxon>
        <taxon>Bacillati</taxon>
        <taxon>Actinomycetota</taxon>
        <taxon>Actinomycetes</taxon>
        <taxon>Propionibacteriales</taxon>
        <taxon>Propionibacteriaceae</taxon>
        <taxon>Ammonicoccus</taxon>
    </lineage>
</organism>
<comment type="cofactor">
    <cofactor evidence="7">
        <name>Mg(2+)</name>
        <dbReference type="ChEBI" id="CHEBI:18420"/>
    </cofactor>
    <text evidence="7">Binds 1 Mg(2+) ion per subunit.</text>
</comment>
<comment type="subunit">
    <text evidence="7">Monomer.</text>
</comment>
<dbReference type="Pfam" id="PF01202">
    <property type="entry name" value="SKI"/>
    <property type="match status" value="1"/>
</dbReference>
<dbReference type="Gene3D" id="3.40.50.300">
    <property type="entry name" value="P-loop containing nucleotide triphosphate hydrolases"/>
    <property type="match status" value="1"/>
</dbReference>
<evidence type="ECO:0000256" key="2">
    <source>
        <dbReference type="ARBA" id="ARBA00022679"/>
    </source>
</evidence>
<keyword evidence="7" id="KW-0460">Magnesium</keyword>
<keyword evidence="6 7" id="KW-0057">Aromatic amino acid biosynthesis</keyword>
<dbReference type="PANTHER" id="PTHR21087:SF16">
    <property type="entry name" value="SHIKIMATE KINASE 1, CHLOROPLASTIC"/>
    <property type="match status" value="1"/>
</dbReference>
<comment type="catalytic activity">
    <reaction evidence="7">
        <text>shikimate + ATP = 3-phosphoshikimate + ADP + H(+)</text>
        <dbReference type="Rhea" id="RHEA:13121"/>
        <dbReference type="ChEBI" id="CHEBI:15378"/>
        <dbReference type="ChEBI" id="CHEBI:30616"/>
        <dbReference type="ChEBI" id="CHEBI:36208"/>
        <dbReference type="ChEBI" id="CHEBI:145989"/>
        <dbReference type="ChEBI" id="CHEBI:456216"/>
        <dbReference type="EC" id="2.7.1.71"/>
    </reaction>
</comment>
<comment type="function">
    <text evidence="7">Catalyzes the specific phosphorylation of the 3-hydroxyl group of shikimic acid using ATP as a cosubstrate.</text>
</comment>
<proteinExistence type="inferred from homology"/>
<dbReference type="EC" id="2.7.1.71" evidence="7"/>
<dbReference type="PANTHER" id="PTHR21087">
    <property type="entry name" value="SHIKIMATE KINASE"/>
    <property type="match status" value="1"/>
</dbReference>
<feature type="binding site" evidence="7">
    <location>
        <position position="149"/>
    </location>
    <ligand>
        <name>ATP</name>
        <dbReference type="ChEBI" id="CHEBI:30616"/>
    </ligand>
</feature>
<feature type="binding site" evidence="7">
    <location>
        <position position="132"/>
    </location>
    <ligand>
        <name>substrate</name>
    </ligand>
</feature>
<feature type="binding site" evidence="7">
    <location>
        <begin position="10"/>
        <end position="15"/>
    </location>
    <ligand>
        <name>ATP</name>
        <dbReference type="ChEBI" id="CHEBI:30616"/>
    </ligand>
</feature>
<evidence type="ECO:0000256" key="6">
    <source>
        <dbReference type="ARBA" id="ARBA00023141"/>
    </source>
</evidence>
<gene>
    <name evidence="7" type="primary">aroK</name>
    <name evidence="8" type="ORF">AADG42_09235</name>
</gene>
<keyword evidence="4 7" id="KW-0418">Kinase</keyword>
<feature type="binding site" evidence="7">
    <location>
        <position position="77"/>
    </location>
    <ligand>
        <name>substrate</name>
    </ligand>
</feature>
<sequence length="163" mass="17457">MTVVVMGAPGSGKSTIGPLLAQALGREFVDVDAAIEADEKQTIADIFVLHGEPHFRQLEKTATAVALQNGGVVALGGGAVMNEDTRASLKDHDVVWLECSITTATKRIGLDQARPLLLGNVRSQLVQLLNVRTPLYRECATITVKTDDREPGDIVAEILEQLT</sequence>
<dbReference type="InterPro" id="IPR031322">
    <property type="entry name" value="Shikimate/glucono_kinase"/>
</dbReference>
<comment type="similarity">
    <text evidence="7">Belongs to the shikimate kinase family.</text>
</comment>
<evidence type="ECO:0000256" key="5">
    <source>
        <dbReference type="ARBA" id="ARBA00022840"/>
    </source>
</evidence>
<dbReference type="EMBL" id="CP154795">
    <property type="protein sequence ID" value="XAN07467.1"/>
    <property type="molecule type" value="Genomic_DNA"/>
</dbReference>
<keyword evidence="5 7" id="KW-0067">ATP-binding</keyword>
<keyword evidence="3 7" id="KW-0547">Nucleotide-binding</keyword>
<dbReference type="RefSeq" id="WP_425308927.1">
    <property type="nucleotide sequence ID" value="NZ_CP154795.1"/>
</dbReference>
<accession>A0ABZ3FQ18</accession>
<comment type="pathway">
    <text evidence="7">Metabolic intermediate biosynthesis; chorismate biosynthesis; chorismate from D-erythrose 4-phosphate and phosphoenolpyruvate: step 5/7.</text>
</comment>
<feature type="binding site" evidence="7">
    <location>
        <position position="32"/>
    </location>
    <ligand>
        <name>substrate</name>
    </ligand>
</feature>
<evidence type="ECO:0000313" key="8">
    <source>
        <dbReference type="EMBL" id="XAN07467.1"/>
    </source>
</evidence>
<dbReference type="GO" id="GO:0004765">
    <property type="term" value="F:shikimate kinase activity"/>
    <property type="evidence" value="ECO:0007669"/>
    <property type="project" value="UniProtKB-EC"/>
</dbReference>
<dbReference type="Proteomes" id="UP001442841">
    <property type="component" value="Chromosome"/>
</dbReference>
<dbReference type="InterPro" id="IPR027417">
    <property type="entry name" value="P-loop_NTPase"/>
</dbReference>
<evidence type="ECO:0000256" key="1">
    <source>
        <dbReference type="ARBA" id="ARBA00022605"/>
    </source>
</evidence>
<keyword evidence="7" id="KW-0479">Metal-binding</keyword>
<dbReference type="SUPFAM" id="SSF52540">
    <property type="entry name" value="P-loop containing nucleoside triphosphate hydrolases"/>
    <property type="match status" value="1"/>
</dbReference>
<keyword evidence="2 7" id="KW-0808">Transferase</keyword>